<evidence type="ECO:0000313" key="3">
    <source>
        <dbReference type="Proteomes" id="UP000230750"/>
    </source>
</evidence>
<dbReference type="Proteomes" id="UP000230750">
    <property type="component" value="Unassembled WGS sequence"/>
</dbReference>
<proteinExistence type="predicted"/>
<dbReference type="AlphaFoldDB" id="A0A2G8KRH0"/>
<accession>A0A2G8KRH0</accession>
<name>A0A2G8KRH0_STIJA</name>
<dbReference type="OrthoDB" id="10586485at2759"/>
<comment type="caution">
    <text evidence="2">The sequence shown here is derived from an EMBL/GenBank/DDBJ whole genome shotgun (WGS) entry which is preliminary data.</text>
</comment>
<feature type="region of interest" description="Disordered" evidence="1">
    <location>
        <begin position="53"/>
        <end position="128"/>
    </location>
</feature>
<organism evidence="2 3">
    <name type="scientific">Stichopus japonicus</name>
    <name type="common">Sea cucumber</name>
    <dbReference type="NCBI Taxonomy" id="307972"/>
    <lineage>
        <taxon>Eukaryota</taxon>
        <taxon>Metazoa</taxon>
        <taxon>Echinodermata</taxon>
        <taxon>Eleutherozoa</taxon>
        <taxon>Echinozoa</taxon>
        <taxon>Holothuroidea</taxon>
        <taxon>Aspidochirotacea</taxon>
        <taxon>Aspidochirotida</taxon>
        <taxon>Stichopodidae</taxon>
        <taxon>Apostichopus</taxon>
    </lineage>
</organism>
<feature type="region of interest" description="Disordered" evidence="1">
    <location>
        <begin position="1"/>
        <end position="38"/>
    </location>
</feature>
<keyword evidence="3" id="KW-1185">Reference proteome</keyword>
<feature type="compositionally biased region" description="Low complexity" evidence="1">
    <location>
        <begin position="73"/>
        <end position="87"/>
    </location>
</feature>
<gene>
    <name evidence="2" type="ORF">BSL78_12507</name>
</gene>
<evidence type="ECO:0000256" key="1">
    <source>
        <dbReference type="SAM" id="MobiDB-lite"/>
    </source>
</evidence>
<evidence type="ECO:0000313" key="2">
    <source>
        <dbReference type="EMBL" id="PIK50603.1"/>
    </source>
</evidence>
<sequence>MIAQSSSSSGRKRPRSVDEESQLFHPASKKEDSNPNRDLLGLSALSIHASNGVNLTNGVNHQVIPPQHQLEASSSSNSPHCSSHQPPQNIPLFRLPSQAIPNCPSAPSTQIMEQPDQDSDDEPSTPTIYTNINMVYKTGAL</sequence>
<reference evidence="2 3" key="1">
    <citation type="journal article" date="2017" name="PLoS Biol.">
        <title>The sea cucumber genome provides insights into morphological evolution and visceral regeneration.</title>
        <authorList>
            <person name="Zhang X."/>
            <person name="Sun L."/>
            <person name="Yuan J."/>
            <person name="Sun Y."/>
            <person name="Gao Y."/>
            <person name="Zhang L."/>
            <person name="Li S."/>
            <person name="Dai H."/>
            <person name="Hamel J.F."/>
            <person name="Liu C."/>
            <person name="Yu Y."/>
            <person name="Liu S."/>
            <person name="Lin W."/>
            <person name="Guo K."/>
            <person name="Jin S."/>
            <person name="Xu P."/>
            <person name="Storey K.B."/>
            <person name="Huan P."/>
            <person name="Zhang T."/>
            <person name="Zhou Y."/>
            <person name="Zhang J."/>
            <person name="Lin C."/>
            <person name="Li X."/>
            <person name="Xing L."/>
            <person name="Huo D."/>
            <person name="Sun M."/>
            <person name="Wang L."/>
            <person name="Mercier A."/>
            <person name="Li F."/>
            <person name="Yang H."/>
            <person name="Xiang J."/>
        </authorList>
    </citation>
    <scope>NUCLEOTIDE SEQUENCE [LARGE SCALE GENOMIC DNA]</scope>
    <source>
        <strain evidence="2">Shaxun</strain>
        <tissue evidence="2">Muscle</tissue>
    </source>
</reference>
<dbReference type="EMBL" id="MRZV01000411">
    <property type="protein sequence ID" value="PIK50603.1"/>
    <property type="molecule type" value="Genomic_DNA"/>
</dbReference>
<protein>
    <submittedName>
        <fullName evidence="2">Uncharacterized protein</fullName>
    </submittedName>
</protein>